<accession>A0A423V1Y5</accession>
<comment type="caution">
    <text evidence="1">The sequence shown here is derived from an EMBL/GenBank/DDBJ whole genome shotgun (WGS) entry which is preliminary data.</text>
</comment>
<dbReference type="AlphaFoldDB" id="A0A423V1Y5"/>
<gene>
    <name evidence="1" type="ORF">D3105_10330</name>
</gene>
<evidence type="ECO:0000313" key="2">
    <source>
        <dbReference type="Proteomes" id="UP000285596"/>
    </source>
</evidence>
<dbReference type="EMBL" id="QWFA01000042">
    <property type="protein sequence ID" value="ROV68581.1"/>
    <property type="molecule type" value="Genomic_DNA"/>
</dbReference>
<evidence type="ECO:0008006" key="3">
    <source>
        <dbReference type="Google" id="ProtNLM"/>
    </source>
</evidence>
<evidence type="ECO:0000313" key="1">
    <source>
        <dbReference type="EMBL" id="ROV68581.1"/>
    </source>
</evidence>
<sequence>MDARFRNFFRANLDLERGYENTGDLRPTLLSYSDSYVKLIREGFEQILSDDSFGPAEYERLTDIEFPDRETLHTYLRDMYDYLFNNAPEQPMPPGY</sequence>
<organism evidence="1 2">
    <name type="scientific">Streptomyces globisporus</name>
    <dbReference type="NCBI Taxonomy" id="1908"/>
    <lineage>
        <taxon>Bacteria</taxon>
        <taxon>Bacillati</taxon>
        <taxon>Actinomycetota</taxon>
        <taxon>Actinomycetes</taxon>
        <taxon>Kitasatosporales</taxon>
        <taxon>Streptomycetaceae</taxon>
        <taxon>Streptomyces</taxon>
    </lineage>
</organism>
<reference evidence="1 2" key="1">
    <citation type="submission" date="2018-08" db="EMBL/GenBank/DDBJ databases">
        <title>Streptomyces globisporus 1912-4Crt, whole genome shotgun sequence.</title>
        <authorList>
            <person name="Matselyukh B."/>
        </authorList>
    </citation>
    <scope>NUCLEOTIDE SEQUENCE [LARGE SCALE GENOMIC DNA]</scope>
    <source>
        <strain evidence="1 2">1912-4Crt</strain>
    </source>
</reference>
<proteinExistence type="predicted"/>
<dbReference type="RefSeq" id="WP_118902475.1">
    <property type="nucleotide sequence ID" value="NZ_QWFA01000042.1"/>
</dbReference>
<name>A0A423V1Y5_STRGL</name>
<dbReference type="Proteomes" id="UP000285596">
    <property type="component" value="Unassembled WGS sequence"/>
</dbReference>
<protein>
    <recommendedName>
        <fullName evidence="3">CdiI immunity protein domain-containing protein</fullName>
    </recommendedName>
</protein>